<dbReference type="NCBIfam" id="NF033510">
    <property type="entry name" value="Ca_tandemer"/>
    <property type="match status" value="7"/>
</dbReference>
<dbReference type="AlphaFoldDB" id="A0A0T5P0T9"/>
<dbReference type="Gene3D" id="2.60.40.10">
    <property type="entry name" value="Immunoglobulins"/>
    <property type="match status" value="7"/>
</dbReference>
<evidence type="ECO:0000313" key="1">
    <source>
        <dbReference type="EMBL" id="KRS14754.1"/>
    </source>
</evidence>
<dbReference type="InterPro" id="IPR013783">
    <property type="entry name" value="Ig-like_fold"/>
</dbReference>
<protein>
    <recommendedName>
        <fullName evidence="3">RTX toxin</fullName>
    </recommendedName>
</protein>
<comment type="caution">
    <text evidence="1">The sequence shown here is derived from an EMBL/GenBank/DDBJ whole genome shotgun (WGS) entry which is preliminary data.</text>
</comment>
<gene>
    <name evidence="1" type="ORF">XM53_03425</name>
</gene>
<organism evidence="1 2">
    <name type="scientific">Roseovarius atlanticus</name>
    <dbReference type="NCBI Taxonomy" id="1641875"/>
    <lineage>
        <taxon>Bacteria</taxon>
        <taxon>Pseudomonadati</taxon>
        <taxon>Pseudomonadota</taxon>
        <taxon>Alphaproteobacteria</taxon>
        <taxon>Rhodobacterales</taxon>
        <taxon>Roseobacteraceae</taxon>
        <taxon>Roseovarius</taxon>
    </lineage>
</organism>
<dbReference type="OrthoDB" id="7858035at2"/>
<dbReference type="EMBL" id="LAXJ01000002">
    <property type="protein sequence ID" value="KRS14754.1"/>
    <property type="molecule type" value="Genomic_DNA"/>
</dbReference>
<dbReference type="Proteomes" id="UP000051295">
    <property type="component" value="Unassembled WGS sequence"/>
</dbReference>
<name>A0A0T5P0T9_9RHOB</name>
<dbReference type="PATRIC" id="fig|1641875.4.peg.1791"/>
<proteinExistence type="predicted"/>
<evidence type="ECO:0000313" key="2">
    <source>
        <dbReference type="Proteomes" id="UP000051295"/>
    </source>
</evidence>
<dbReference type="STRING" id="1641875.XM53_03425"/>
<evidence type="ECO:0008006" key="3">
    <source>
        <dbReference type="Google" id="ProtNLM"/>
    </source>
</evidence>
<reference evidence="1 2" key="1">
    <citation type="submission" date="2015-04" db="EMBL/GenBank/DDBJ databases">
        <title>The draft genome sequence of Roseovarius sp.R12b.</title>
        <authorList>
            <person name="Li G."/>
            <person name="Lai Q."/>
            <person name="Shao Z."/>
            <person name="Yan P."/>
        </authorList>
    </citation>
    <scope>NUCLEOTIDE SEQUENCE [LARGE SCALE GENOMIC DNA]</scope>
    <source>
        <strain evidence="1 2">R12B</strain>
    </source>
</reference>
<sequence length="1065" mass="106127">MTAIDYVARSSAGNVSRGEISNGDGATPIWAGGGQEISLNLRQIDIGGYDRVGQNLEIRLGDGRVVVLEGYFGPDGAPESRLFISADGYLNEVTLIETSDGAVYAQYGPTEVWGKWSPSDDLIFLDGSEVAGVAGQEEEVSMLGAGLLGGSSLLGLGGAGAAALGAATVIGGLGGEDGPGRIAPTVDDNGPIVIGGDDAGPDDSPITITGTATPGSDVVVQIGDEVIETTSDSSGDWTVSFEGEDFPEDGDYTVDVTVTEPGGTETGLTGPDVVIDTTPPDTSLLEGTVDTGDIVNAEEYDAGFEITGEGEPGASISVTIDSTTHETVVDGTGSWTVTFAPGDVPTGEYTTDVVVVSSDAYGNTTTITETVEIDTVPHPIGVNAGGVGGDGTVNAAEMAGGFAVTGTSAPGATVEVTIQSVTHSVVTGADGTWVANFSAGELPQGTYDATVTAITVDGAGNGSSATGTFQVDTDGQVSITSEHGGADGVINQAEHGSGLLVTGTTEPGSTVVVQLGSQSVNATVDPSDAWTASFAAGQIPTGTYTTTLTATTTDSAGNVQTASQSVNVDTEAGSLTLNAAGIGGDGTINAAEAAAGVAVTGTADPGAVVAVSLGGVVHNAVADAAGNWQTVYMPGEIPGGDYDAPVSASVTDAAGNSRSLNVTVAVDTQVDNLSLSDLGVAIGADGGDVINADIAAAGFPVSGTIEPGSTVSITLAGVTRQASVDANGNWVAQFGPGVIQGGEYMADIVIDVVDPAGNPAQLADRVRVDTLVNSLSRDATPVEGDDVINAAEAADGVTVTGQVEPGSTVSVQVFGQTYAALVGAGGAWVLDIPAADIPLTEQSYDMIVTATDGAGNTSQIAGSLAVDAVAPDDPDVVGYFREGGGYRNVTLETSQDEVTIHGVDAGGNVSALSIHAQENALLGETDCFFTDGAGNPASIPDGSQLVVTGTDPAGNASSTYLVLDETSTNTVDAGAAGLAQFQIETIDLRFGDQSQLTLTEDQVLALSDNSDQVVVRGGADDTVTLTGAQRAGSTMIDGQGFDIYTLGDDATVVIDDDINVGTATI</sequence>
<keyword evidence="2" id="KW-1185">Reference proteome</keyword>
<accession>A0A0T5P0T9</accession>
<dbReference type="RefSeq" id="WP_057790236.1">
    <property type="nucleotide sequence ID" value="NZ_LAXJ01000002.1"/>
</dbReference>